<sequence length="344" mass="39664">MKIALVSSFVPFVNGGYRNIVEWLQIMLERQGHRVEHVYLPETDAPDLLFKQMMAYRWVDLDAADRIICFRPQAHLIPHRHKIVWFIHHLRAFYDLWDSPYRGFPDDQKHQGMRDALRQVDDSGLREAKAIFTNSRVVSERLDKYNNVASEILYPPVFEPERFHCADYSNDIVCICRIEHHKRQHLLIEAMQYVTTPIRLRLFGKSGSPGYAHDLQRTISALALEEKVLLEDRWISEEEKIEQLAHCLAAAYIPLDEDSYGYPSVEASHAEKPILTVSDSGGVLELVQDNVNGYVADANPKALAEAMDQLYLDRNKTIQMGKAAPKHLKALNISWEHVLQRLLA</sequence>
<dbReference type="PANTHER" id="PTHR12526:SF635">
    <property type="entry name" value="GLYCOSYL TRANSFERASE GROUP 1"/>
    <property type="match status" value="1"/>
</dbReference>
<feature type="domain" description="Glycosyl transferase family 1" evidence="1">
    <location>
        <begin position="169"/>
        <end position="326"/>
    </location>
</feature>
<organism evidence="2 3">
    <name type="scientific">Burkholderia cepacia</name>
    <name type="common">Pseudomonas cepacia</name>
    <dbReference type="NCBI Taxonomy" id="292"/>
    <lineage>
        <taxon>Bacteria</taxon>
        <taxon>Pseudomonadati</taxon>
        <taxon>Pseudomonadota</taxon>
        <taxon>Betaproteobacteria</taxon>
        <taxon>Burkholderiales</taxon>
        <taxon>Burkholderiaceae</taxon>
        <taxon>Burkholderia</taxon>
        <taxon>Burkholderia cepacia complex</taxon>
    </lineage>
</organism>
<evidence type="ECO:0000313" key="2">
    <source>
        <dbReference type="EMBL" id="PQP10784.1"/>
    </source>
</evidence>
<gene>
    <name evidence="2" type="ORF">C5615_33010</name>
</gene>
<dbReference type="EMBL" id="PUIQ01000063">
    <property type="protein sequence ID" value="PQP10784.1"/>
    <property type="molecule type" value="Genomic_DNA"/>
</dbReference>
<dbReference type="CDD" id="cd03801">
    <property type="entry name" value="GT4_PimA-like"/>
    <property type="match status" value="1"/>
</dbReference>
<accession>A0A2S8I7M8</accession>
<dbReference type="RefSeq" id="WP_105393270.1">
    <property type="nucleotide sequence ID" value="NZ_PUIQ01000063.1"/>
</dbReference>
<dbReference type="InterPro" id="IPR001296">
    <property type="entry name" value="Glyco_trans_1"/>
</dbReference>
<dbReference type="PANTHER" id="PTHR12526">
    <property type="entry name" value="GLYCOSYLTRANSFERASE"/>
    <property type="match status" value="1"/>
</dbReference>
<evidence type="ECO:0000259" key="1">
    <source>
        <dbReference type="Pfam" id="PF00534"/>
    </source>
</evidence>
<dbReference type="Gene3D" id="3.40.50.2000">
    <property type="entry name" value="Glycogen Phosphorylase B"/>
    <property type="match status" value="2"/>
</dbReference>
<dbReference type="Proteomes" id="UP000238206">
    <property type="component" value="Unassembled WGS sequence"/>
</dbReference>
<evidence type="ECO:0000313" key="3">
    <source>
        <dbReference type="Proteomes" id="UP000238206"/>
    </source>
</evidence>
<dbReference type="GO" id="GO:0016757">
    <property type="term" value="F:glycosyltransferase activity"/>
    <property type="evidence" value="ECO:0007669"/>
    <property type="project" value="InterPro"/>
</dbReference>
<dbReference type="Pfam" id="PF00534">
    <property type="entry name" value="Glycos_transf_1"/>
    <property type="match status" value="1"/>
</dbReference>
<protein>
    <submittedName>
        <fullName evidence="2">Glycosyl transferase family 1</fullName>
    </submittedName>
</protein>
<proteinExistence type="predicted"/>
<comment type="caution">
    <text evidence="2">The sequence shown here is derived from an EMBL/GenBank/DDBJ whole genome shotgun (WGS) entry which is preliminary data.</text>
</comment>
<dbReference type="AlphaFoldDB" id="A0A2S8I7M8"/>
<name>A0A2S8I7M8_BURCE</name>
<dbReference type="SUPFAM" id="SSF53756">
    <property type="entry name" value="UDP-Glycosyltransferase/glycogen phosphorylase"/>
    <property type="match status" value="1"/>
</dbReference>
<reference evidence="2 3" key="1">
    <citation type="submission" date="2018-02" db="EMBL/GenBank/DDBJ databases">
        <title>Draft genome sequencing of Burkholderia cepacia Y14-15.</title>
        <authorList>
            <person name="Zheng B.-X."/>
        </authorList>
    </citation>
    <scope>NUCLEOTIDE SEQUENCE [LARGE SCALE GENOMIC DNA]</scope>
    <source>
        <strain evidence="2 3">Y14-15</strain>
    </source>
</reference>
<keyword evidence="2" id="KW-0808">Transferase</keyword>